<sequence length="110" mass="12452">MGIIVFYEGNNGSQNIVQTVEDTPGQNFRPVKNDEIRSCKLYGVRVGCVITLFDSPDGSMSDDFTIINVKRISPEYTVNTFERSYEDEYVVVSYIRNNGLDGKVSRIKID</sequence>
<organism evidence="1 2">
    <name type="scientific">Chitinophaga arvensicola</name>
    <dbReference type="NCBI Taxonomy" id="29529"/>
    <lineage>
        <taxon>Bacteria</taxon>
        <taxon>Pseudomonadati</taxon>
        <taxon>Bacteroidota</taxon>
        <taxon>Chitinophagia</taxon>
        <taxon>Chitinophagales</taxon>
        <taxon>Chitinophagaceae</taxon>
        <taxon>Chitinophaga</taxon>
    </lineage>
</organism>
<dbReference type="OrthoDB" id="6402666at2"/>
<keyword evidence="2" id="KW-1185">Reference proteome</keyword>
<dbReference type="STRING" id="29529.SAMN04488122_4250"/>
<dbReference type="Proteomes" id="UP000199310">
    <property type="component" value="Unassembled WGS sequence"/>
</dbReference>
<dbReference type="EMBL" id="FOJG01000002">
    <property type="protein sequence ID" value="SEW51466.1"/>
    <property type="molecule type" value="Genomic_DNA"/>
</dbReference>
<accession>A0A1I0S738</accession>
<name>A0A1I0S738_9BACT</name>
<proteinExistence type="predicted"/>
<evidence type="ECO:0000313" key="1">
    <source>
        <dbReference type="EMBL" id="SEW51466.1"/>
    </source>
</evidence>
<dbReference type="AlphaFoldDB" id="A0A1I0S738"/>
<gene>
    <name evidence="1" type="ORF">SAMN04488122_4250</name>
</gene>
<evidence type="ECO:0000313" key="2">
    <source>
        <dbReference type="Proteomes" id="UP000199310"/>
    </source>
</evidence>
<reference evidence="2" key="1">
    <citation type="submission" date="2016-10" db="EMBL/GenBank/DDBJ databases">
        <authorList>
            <person name="Varghese N."/>
            <person name="Submissions S."/>
        </authorList>
    </citation>
    <scope>NUCLEOTIDE SEQUENCE [LARGE SCALE GENOMIC DNA]</scope>
    <source>
        <strain evidence="2">DSM 3695</strain>
    </source>
</reference>
<protein>
    <submittedName>
        <fullName evidence="1">Uncharacterized protein</fullName>
    </submittedName>
</protein>
<dbReference type="RefSeq" id="WP_089897804.1">
    <property type="nucleotide sequence ID" value="NZ_FOJG01000002.1"/>
</dbReference>